<reference evidence="2" key="1">
    <citation type="submission" date="2022-07" db="EMBL/GenBank/DDBJ databases">
        <authorList>
            <person name="Macas J."/>
            <person name="Novak P."/>
            <person name="Neumann P."/>
        </authorList>
    </citation>
    <scope>NUCLEOTIDE SEQUENCE</scope>
</reference>
<evidence type="ECO:0000256" key="1">
    <source>
        <dbReference type="SAM" id="MobiDB-lite"/>
    </source>
</evidence>
<dbReference type="EMBL" id="CAMAPF010000377">
    <property type="protein sequence ID" value="CAH9117165.1"/>
    <property type="molecule type" value="Genomic_DNA"/>
</dbReference>
<feature type="region of interest" description="Disordered" evidence="1">
    <location>
        <begin position="1"/>
        <end position="71"/>
    </location>
</feature>
<evidence type="ECO:0000313" key="3">
    <source>
        <dbReference type="EMBL" id="CAH9148765.1"/>
    </source>
</evidence>
<evidence type="ECO:0000313" key="2">
    <source>
        <dbReference type="EMBL" id="CAH9117165.1"/>
    </source>
</evidence>
<comment type="caution">
    <text evidence="2">The sequence shown here is derived from an EMBL/GenBank/DDBJ whole genome shotgun (WGS) entry which is preliminary data.</text>
</comment>
<accession>A0AAV0EAH2</accession>
<proteinExistence type="predicted"/>
<gene>
    <name evidence="2" type="ORF">CEPIT_LOCUS21770</name>
    <name evidence="3" type="ORF">CEPIT_LOCUS44759</name>
</gene>
<keyword evidence="4" id="KW-1185">Reference proteome</keyword>
<evidence type="ECO:0000313" key="4">
    <source>
        <dbReference type="Proteomes" id="UP001152523"/>
    </source>
</evidence>
<dbReference type="AlphaFoldDB" id="A0AAV0EAH2"/>
<feature type="compositionally biased region" description="Polar residues" evidence="1">
    <location>
        <begin position="21"/>
        <end position="51"/>
    </location>
</feature>
<organism evidence="2 4">
    <name type="scientific">Cuscuta epithymum</name>
    <dbReference type="NCBI Taxonomy" id="186058"/>
    <lineage>
        <taxon>Eukaryota</taxon>
        <taxon>Viridiplantae</taxon>
        <taxon>Streptophyta</taxon>
        <taxon>Embryophyta</taxon>
        <taxon>Tracheophyta</taxon>
        <taxon>Spermatophyta</taxon>
        <taxon>Magnoliopsida</taxon>
        <taxon>eudicotyledons</taxon>
        <taxon>Gunneridae</taxon>
        <taxon>Pentapetalae</taxon>
        <taxon>asterids</taxon>
        <taxon>lamiids</taxon>
        <taxon>Solanales</taxon>
        <taxon>Convolvulaceae</taxon>
        <taxon>Cuscuteae</taxon>
        <taxon>Cuscuta</taxon>
        <taxon>Cuscuta subgen. Cuscuta</taxon>
    </lineage>
</organism>
<feature type="compositionally biased region" description="Basic residues" evidence="1">
    <location>
        <begin position="1"/>
        <end position="11"/>
    </location>
</feature>
<sequence length="385" mass="40690">MPSGPKKRRAAKNKEAAAKVVSSNAHGSGNTAESTEKASLTLMNTIVSDASTNKEPEKVVDASSAPEELSRVTKEWVNGNDDEKASKVINECCIASSESVQGSNESQICNNGGPSEGKAEHISSICVDNVIGADASIGTLVSADPLKGDDDGPEEIGSATCIAESEVKVSAESVKDSATVAATNASIGTPVAADVPEEIEKVACIAESEAKVSLESVEATATITAAVQSEILEVICQKDDISMTEKKVSNNEKKDAPVMSSEIAAKDADEFFIQKDGVKVVNGSEITCNVEGKDYGAEFDAEFLTSKINEVVSSISVAHDGKFITHLKLMFSAIGFKDFNAAVFDEHYSKLMEVVEQFEREAQEFKAVLFMLRKLKMSAAAALTT</sequence>
<protein>
    <submittedName>
        <fullName evidence="2">Uncharacterized protein</fullName>
    </submittedName>
</protein>
<dbReference type="Proteomes" id="UP001152523">
    <property type="component" value="Unassembled WGS sequence"/>
</dbReference>
<name>A0AAV0EAH2_9ASTE</name>
<dbReference type="EMBL" id="CAMAPF010001236">
    <property type="protein sequence ID" value="CAH9148765.1"/>
    <property type="molecule type" value="Genomic_DNA"/>
</dbReference>